<dbReference type="InterPro" id="IPR003918">
    <property type="entry name" value="NADH_UbQ_OxRdtase"/>
</dbReference>
<keyword evidence="5" id="KW-1278">Translocase</keyword>
<dbReference type="Pfam" id="PF01059">
    <property type="entry name" value="Oxidored_q5_N"/>
    <property type="match status" value="1"/>
</dbReference>
<dbReference type="KEGG" id="kro:BVG79_01875"/>
<evidence type="ECO:0000259" key="11">
    <source>
        <dbReference type="Pfam" id="PF00361"/>
    </source>
</evidence>
<evidence type="ECO:0000259" key="12">
    <source>
        <dbReference type="Pfam" id="PF01059"/>
    </source>
</evidence>
<feature type="transmembrane region" description="Helical" evidence="10">
    <location>
        <begin position="6"/>
        <end position="22"/>
    </location>
</feature>
<dbReference type="GO" id="GO:0008137">
    <property type="term" value="F:NADH dehydrogenase (ubiquinone) activity"/>
    <property type="evidence" value="ECO:0007669"/>
    <property type="project" value="InterPro"/>
</dbReference>
<keyword evidence="13" id="KW-0560">Oxidoreductase</keyword>
<dbReference type="GO" id="GO:0015990">
    <property type="term" value="P:electron transport coupled proton transport"/>
    <property type="evidence" value="ECO:0007669"/>
    <property type="project" value="TreeGrafter"/>
</dbReference>
<feature type="transmembrane region" description="Helical" evidence="10">
    <location>
        <begin position="413"/>
        <end position="437"/>
    </location>
</feature>
<protein>
    <submittedName>
        <fullName evidence="13">NADH-quinone oxidoreductase subunit M</fullName>
        <ecNumber evidence="13">1.6.5.3</ecNumber>
    </submittedName>
</protein>
<dbReference type="PRINTS" id="PR01437">
    <property type="entry name" value="NUOXDRDTASE4"/>
</dbReference>
<dbReference type="NCBIfam" id="TIGR01972">
    <property type="entry name" value="NDH_I_M"/>
    <property type="match status" value="1"/>
</dbReference>
<feature type="domain" description="NADH:quinone oxidoreductase/Mrp antiporter transmembrane" evidence="11">
    <location>
        <begin position="128"/>
        <end position="421"/>
    </location>
</feature>
<feature type="domain" description="NADH:ubiquinone oxidoreductase chain 4 N-terminal" evidence="12">
    <location>
        <begin position="63"/>
        <end position="120"/>
    </location>
</feature>
<dbReference type="NCBIfam" id="NF004501">
    <property type="entry name" value="PRK05846.1-5"/>
    <property type="match status" value="1"/>
</dbReference>
<evidence type="ECO:0000256" key="9">
    <source>
        <dbReference type="RuleBase" id="RU000320"/>
    </source>
</evidence>
<evidence type="ECO:0000256" key="6">
    <source>
        <dbReference type="ARBA" id="ARBA00022989"/>
    </source>
</evidence>
<feature type="transmembrane region" description="Helical" evidence="10">
    <location>
        <begin position="279"/>
        <end position="300"/>
    </location>
</feature>
<comment type="similarity">
    <text evidence="3">Belongs to the complex I subunit 4 family.</text>
</comment>
<evidence type="ECO:0000313" key="14">
    <source>
        <dbReference type="Proteomes" id="UP000242447"/>
    </source>
</evidence>
<evidence type="ECO:0000256" key="10">
    <source>
        <dbReference type="SAM" id="Phobius"/>
    </source>
</evidence>
<accession>A0A1W6P1P2</accession>
<dbReference type="GO" id="GO:0016020">
    <property type="term" value="C:membrane"/>
    <property type="evidence" value="ECO:0007669"/>
    <property type="project" value="UniProtKB-SubCell"/>
</dbReference>
<evidence type="ECO:0000256" key="7">
    <source>
        <dbReference type="ARBA" id="ARBA00023027"/>
    </source>
</evidence>
<evidence type="ECO:0000313" key="13">
    <source>
        <dbReference type="EMBL" id="ARO15217.1"/>
    </source>
</evidence>
<dbReference type="OrthoDB" id="9768329at2"/>
<comment type="function">
    <text evidence="1">NDH-1 shuttles electrons from NADH, via FMN and iron-sulfur (Fe-S) centers, to quinones in the respiratory chain. The immediate electron acceptor for the enzyme in this species is believed to be ubiquinone. Couples the redox reaction to proton translocation (for every two electrons transferred, four hydrogen ions are translocated across the cytoplasmic membrane), and thus conserves the redox energy in a proton gradient.</text>
</comment>
<dbReference type="InterPro" id="IPR000260">
    <property type="entry name" value="NADH4_N"/>
</dbReference>
<reference evidence="13 14" key="1">
    <citation type="submission" date="2017-02" db="EMBL/GenBank/DDBJ databases">
        <title>Ketogulonicigenium robustum SPU B003 Genome sequencing and assembly.</title>
        <authorList>
            <person name="Li Y."/>
            <person name="Liu L."/>
            <person name="Wang C."/>
            <person name="Zhang M."/>
            <person name="Zhang T."/>
            <person name="Zhang Y."/>
        </authorList>
    </citation>
    <scope>NUCLEOTIDE SEQUENCE [LARGE SCALE GENOMIC DNA]</scope>
    <source>
        <strain evidence="13 14">SPU_B003</strain>
    </source>
</reference>
<evidence type="ECO:0000256" key="1">
    <source>
        <dbReference type="ARBA" id="ARBA00002378"/>
    </source>
</evidence>
<dbReference type="InterPro" id="IPR010227">
    <property type="entry name" value="NADH_Q_OxRdtase_chainM/4"/>
</dbReference>
<evidence type="ECO:0000256" key="5">
    <source>
        <dbReference type="ARBA" id="ARBA00022967"/>
    </source>
</evidence>
<evidence type="ECO:0000256" key="4">
    <source>
        <dbReference type="ARBA" id="ARBA00022692"/>
    </source>
</evidence>
<feature type="transmembrane region" description="Helical" evidence="10">
    <location>
        <begin position="376"/>
        <end position="393"/>
    </location>
</feature>
<feature type="transmembrane region" description="Helical" evidence="10">
    <location>
        <begin position="457"/>
        <end position="476"/>
    </location>
</feature>
<gene>
    <name evidence="13" type="primary">nuoM</name>
    <name evidence="13" type="ORF">BVG79_01875</name>
</gene>
<feature type="transmembrane region" description="Helical" evidence="10">
    <location>
        <begin position="74"/>
        <end position="99"/>
    </location>
</feature>
<dbReference type="NCBIfam" id="NF004499">
    <property type="entry name" value="PRK05846.1-3"/>
    <property type="match status" value="1"/>
</dbReference>
<dbReference type="GO" id="GO:0003954">
    <property type="term" value="F:NADH dehydrogenase activity"/>
    <property type="evidence" value="ECO:0007669"/>
    <property type="project" value="TreeGrafter"/>
</dbReference>
<keyword evidence="7" id="KW-0520">NAD</keyword>
<feature type="transmembrane region" description="Helical" evidence="10">
    <location>
        <begin position="111"/>
        <end position="129"/>
    </location>
</feature>
<dbReference type="Pfam" id="PF00361">
    <property type="entry name" value="Proton_antipo_M"/>
    <property type="match status" value="1"/>
</dbReference>
<dbReference type="PANTHER" id="PTHR43507:SF1">
    <property type="entry name" value="NADH-UBIQUINONE OXIDOREDUCTASE CHAIN 4"/>
    <property type="match status" value="1"/>
</dbReference>
<evidence type="ECO:0000256" key="3">
    <source>
        <dbReference type="ARBA" id="ARBA00009025"/>
    </source>
</evidence>
<evidence type="ECO:0000256" key="2">
    <source>
        <dbReference type="ARBA" id="ARBA00004127"/>
    </source>
</evidence>
<comment type="subcellular location">
    <subcellularLocation>
        <location evidence="2">Endomembrane system</location>
        <topology evidence="2">Multi-pass membrane protein</topology>
    </subcellularLocation>
    <subcellularLocation>
        <location evidence="9">Membrane</location>
        <topology evidence="9">Multi-pass membrane protein</topology>
    </subcellularLocation>
</comment>
<dbReference type="GO" id="GO:0048039">
    <property type="term" value="F:ubiquinone binding"/>
    <property type="evidence" value="ECO:0007669"/>
    <property type="project" value="TreeGrafter"/>
</dbReference>
<dbReference type="InterPro" id="IPR001750">
    <property type="entry name" value="ND/Mrp_TM"/>
</dbReference>
<dbReference type="Proteomes" id="UP000242447">
    <property type="component" value="Chromosome"/>
</dbReference>
<organism evidence="13 14">
    <name type="scientific">Ketogulonicigenium robustum</name>
    <dbReference type="NCBI Taxonomy" id="92947"/>
    <lineage>
        <taxon>Bacteria</taxon>
        <taxon>Pseudomonadati</taxon>
        <taxon>Pseudomonadota</taxon>
        <taxon>Alphaproteobacteria</taxon>
        <taxon>Rhodobacterales</taxon>
        <taxon>Roseobacteraceae</taxon>
        <taxon>Ketogulonicigenium</taxon>
    </lineage>
</organism>
<feature type="transmembrane region" description="Helical" evidence="10">
    <location>
        <begin position="204"/>
        <end position="226"/>
    </location>
</feature>
<dbReference type="PANTHER" id="PTHR43507">
    <property type="entry name" value="NADH-UBIQUINONE OXIDOREDUCTASE CHAIN 4"/>
    <property type="match status" value="1"/>
</dbReference>
<keyword evidence="14" id="KW-1185">Reference proteome</keyword>
<dbReference type="RefSeq" id="WP_085786641.1">
    <property type="nucleotide sequence ID" value="NZ_CP019937.1"/>
</dbReference>
<feature type="transmembrane region" description="Helical" evidence="10">
    <location>
        <begin position="135"/>
        <end position="152"/>
    </location>
</feature>
<proteinExistence type="inferred from homology"/>
<feature type="transmembrane region" description="Helical" evidence="10">
    <location>
        <begin position="307"/>
        <end position="326"/>
    </location>
</feature>
<keyword evidence="4 9" id="KW-0812">Transmembrane</keyword>
<keyword evidence="6 10" id="KW-1133">Transmembrane helix</keyword>
<sequence>MLLSLVTFLPAIGALVLALFLRGEGPAAQRNARWVALGTTVATFVASLFILFGFDPAYDGFQFVEDRAWVMGLSYRMGVDGISVLFIMLTTFLMPLVILTSWEVSERARTLMIAWLLLETLMIGVFAALDLVLFYLFFEAGLIPMFLIIGVWGGQNRVYAAFKFFLYTFLGSVLMLVAMLVMYWDAGTTCIAACGEGGVELLNYSFPMAGGMQVLLFLAFMASFAVKLPMWPVHTWLPDAHVQAPTAGSVVLAAVLLKMGGYGFLRFSLPMFPLASEMLAPLMLWLSAIAVVYASLVALVQTDMKKLIAYSSVAHMGFVTMGLFALNRQGIDGAIFQMISHGFISAALFLCVGVIYDRMHTREIAAFGGLLNRMPVYGALFLLFTMANIGLPGTSGFVGEFLALMGAYQANSWVALVAGTGIILSAGYGLWLFRRVIMGAITHKPLQAIADLTPREIAIFVPLVVMTLLLGVYPSLVTDITGPSVQRLVDHVAAEIAAAGGY</sequence>
<feature type="transmembrane region" description="Helical" evidence="10">
    <location>
        <begin position="34"/>
        <end position="54"/>
    </location>
</feature>
<keyword evidence="8 10" id="KW-0472">Membrane</keyword>
<feature type="transmembrane region" description="Helical" evidence="10">
    <location>
        <begin position="338"/>
        <end position="356"/>
    </location>
</feature>
<evidence type="ECO:0000256" key="8">
    <source>
        <dbReference type="ARBA" id="ARBA00023136"/>
    </source>
</evidence>
<feature type="transmembrane region" description="Helical" evidence="10">
    <location>
        <begin position="164"/>
        <end position="184"/>
    </location>
</feature>
<dbReference type="EMBL" id="CP019937">
    <property type="protein sequence ID" value="ARO15217.1"/>
    <property type="molecule type" value="Genomic_DNA"/>
</dbReference>
<feature type="transmembrane region" description="Helical" evidence="10">
    <location>
        <begin position="247"/>
        <end position="267"/>
    </location>
</feature>
<dbReference type="AlphaFoldDB" id="A0A1W6P1P2"/>
<dbReference type="STRING" id="92947.BVG79_01875"/>
<dbReference type="GO" id="GO:0042773">
    <property type="term" value="P:ATP synthesis coupled electron transport"/>
    <property type="evidence" value="ECO:0007669"/>
    <property type="project" value="InterPro"/>
</dbReference>
<dbReference type="GO" id="GO:0012505">
    <property type="term" value="C:endomembrane system"/>
    <property type="evidence" value="ECO:0007669"/>
    <property type="project" value="UniProtKB-SubCell"/>
</dbReference>
<dbReference type="EC" id="1.6.5.3" evidence="13"/>
<name>A0A1W6P1P2_9RHOB</name>